<evidence type="ECO:0000313" key="1">
    <source>
        <dbReference type="EMBL" id="GAA4246174.1"/>
    </source>
</evidence>
<sequence>MSRTAAWVQEGARAEVRRRVALELDVGSRLSRVRVVGRSRDGVGGAAPVAEPMRGGPRWTATPGNIRIFPGIAEAHQLLHRLQRLQDECATGALRVEVVCVEG</sequence>
<proteinExistence type="predicted"/>
<organism evidence="1 2">
    <name type="scientific">Dactylosporangium darangshiense</name>
    <dbReference type="NCBI Taxonomy" id="579108"/>
    <lineage>
        <taxon>Bacteria</taxon>
        <taxon>Bacillati</taxon>
        <taxon>Actinomycetota</taxon>
        <taxon>Actinomycetes</taxon>
        <taxon>Micromonosporales</taxon>
        <taxon>Micromonosporaceae</taxon>
        <taxon>Dactylosporangium</taxon>
    </lineage>
</organism>
<comment type="caution">
    <text evidence="1">The sequence shown here is derived from an EMBL/GenBank/DDBJ whole genome shotgun (WGS) entry which is preliminary data.</text>
</comment>
<keyword evidence="2" id="KW-1185">Reference proteome</keyword>
<reference evidence="2" key="1">
    <citation type="journal article" date="2019" name="Int. J. Syst. Evol. Microbiol.">
        <title>The Global Catalogue of Microorganisms (GCM) 10K type strain sequencing project: providing services to taxonomists for standard genome sequencing and annotation.</title>
        <authorList>
            <consortium name="The Broad Institute Genomics Platform"/>
            <consortium name="The Broad Institute Genome Sequencing Center for Infectious Disease"/>
            <person name="Wu L."/>
            <person name="Ma J."/>
        </authorList>
    </citation>
    <scope>NUCLEOTIDE SEQUENCE [LARGE SCALE GENOMIC DNA]</scope>
    <source>
        <strain evidence="2">JCM 17441</strain>
    </source>
</reference>
<accession>A0ABP8D206</accession>
<protein>
    <submittedName>
        <fullName evidence="1">Uncharacterized protein</fullName>
    </submittedName>
</protein>
<name>A0ABP8D206_9ACTN</name>
<gene>
    <name evidence="1" type="ORF">GCM10022255_016410</name>
</gene>
<dbReference type="Proteomes" id="UP001500620">
    <property type="component" value="Unassembled WGS sequence"/>
</dbReference>
<dbReference type="EMBL" id="BAABAT010000003">
    <property type="protein sequence ID" value="GAA4246174.1"/>
    <property type="molecule type" value="Genomic_DNA"/>
</dbReference>
<evidence type="ECO:0000313" key="2">
    <source>
        <dbReference type="Proteomes" id="UP001500620"/>
    </source>
</evidence>